<dbReference type="InterPro" id="IPR023932">
    <property type="entry name" value="CE1759_FMN_reduct"/>
</dbReference>
<dbReference type="PANTHER" id="PTHR43408">
    <property type="entry name" value="FMN REDUCTASE (NADPH)"/>
    <property type="match status" value="1"/>
</dbReference>
<accession>A0ABQ1PC74</accession>
<dbReference type="PANTHER" id="PTHR43408:SF2">
    <property type="entry name" value="FMN REDUCTASE (NADPH)"/>
    <property type="match status" value="1"/>
</dbReference>
<evidence type="ECO:0000256" key="4">
    <source>
        <dbReference type="SAM" id="MobiDB-lite"/>
    </source>
</evidence>
<comment type="caution">
    <text evidence="6">The sequence shown here is derived from an EMBL/GenBank/DDBJ whole genome shotgun (WGS) entry which is preliminary data.</text>
</comment>
<evidence type="ECO:0000259" key="5">
    <source>
        <dbReference type="Pfam" id="PF03358"/>
    </source>
</evidence>
<dbReference type="Gene3D" id="3.40.50.360">
    <property type="match status" value="1"/>
</dbReference>
<evidence type="ECO:0000256" key="1">
    <source>
        <dbReference type="ARBA" id="ARBA00022630"/>
    </source>
</evidence>
<sequence>MDEIPDLTGVDGGSFRGEATDPFTPGARHLVVVSGGLGDPSSSRQLADRMASAAADALSAAGLVPEVHVVELRLIATDIAEAMVNPSRSAALQSALDEVEQADAVITVSPTFKASYSGLFKSFWDLVDNDALRGVPVLLGATGGTPRHSLMIDTALRPLFSYLRTRIMPSAVYAASDDWGEVEGGQASARTAPLQARIEVAGRELASVAGRLPARPRRHTGEAKPLEVIPFDQLLGGDH</sequence>
<reference evidence="7" key="1">
    <citation type="journal article" date="2019" name="Int. J. Syst. Evol. Microbiol.">
        <title>The Global Catalogue of Microorganisms (GCM) 10K type strain sequencing project: providing services to taxonomists for standard genome sequencing and annotation.</title>
        <authorList>
            <consortium name="The Broad Institute Genomics Platform"/>
            <consortium name="The Broad Institute Genome Sequencing Center for Infectious Disease"/>
            <person name="Wu L."/>
            <person name="Ma J."/>
        </authorList>
    </citation>
    <scope>NUCLEOTIDE SEQUENCE [LARGE SCALE GENOMIC DNA]</scope>
    <source>
        <strain evidence="7">CGMCC 1.15480</strain>
    </source>
</reference>
<dbReference type="InterPro" id="IPR051814">
    <property type="entry name" value="NAD(P)H-dep_FMN_reductase"/>
</dbReference>
<keyword evidence="2" id="KW-0288">FMN</keyword>
<evidence type="ECO:0000256" key="2">
    <source>
        <dbReference type="ARBA" id="ARBA00022643"/>
    </source>
</evidence>
<keyword evidence="3" id="KW-0560">Oxidoreductase</keyword>
<name>A0ABQ1PC74_9MICC</name>
<keyword evidence="7" id="KW-1185">Reference proteome</keyword>
<keyword evidence="1" id="KW-0285">Flavoprotein</keyword>
<evidence type="ECO:0000256" key="3">
    <source>
        <dbReference type="ARBA" id="ARBA00023002"/>
    </source>
</evidence>
<dbReference type="InterPro" id="IPR005025">
    <property type="entry name" value="FMN_Rdtase-like_dom"/>
</dbReference>
<dbReference type="InterPro" id="IPR029039">
    <property type="entry name" value="Flavoprotein-like_sf"/>
</dbReference>
<protein>
    <submittedName>
        <fullName evidence="6">FMN reductase</fullName>
    </submittedName>
</protein>
<proteinExistence type="predicted"/>
<feature type="domain" description="NADPH-dependent FMN reductase-like" evidence="5">
    <location>
        <begin position="30"/>
        <end position="178"/>
    </location>
</feature>
<dbReference type="Proteomes" id="UP000597761">
    <property type="component" value="Unassembled WGS sequence"/>
</dbReference>
<dbReference type="NCBIfam" id="TIGR04037">
    <property type="entry name" value="LLM_duo_CE1759"/>
    <property type="match status" value="1"/>
</dbReference>
<evidence type="ECO:0000313" key="7">
    <source>
        <dbReference type="Proteomes" id="UP000597761"/>
    </source>
</evidence>
<evidence type="ECO:0000313" key="6">
    <source>
        <dbReference type="EMBL" id="GGC94374.1"/>
    </source>
</evidence>
<dbReference type="EMBL" id="BMJI01000014">
    <property type="protein sequence ID" value="GGC94374.1"/>
    <property type="molecule type" value="Genomic_DNA"/>
</dbReference>
<gene>
    <name evidence="6" type="ORF">GCM10011512_21730</name>
</gene>
<dbReference type="Pfam" id="PF03358">
    <property type="entry name" value="FMN_red"/>
    <property type="match status" value="1"/>
</dbReference>
<feature type="region of interest" description="Disordered" evidence="4">
    <location>
        <begin position="1"/>
        <end position="22"/>
    </location>
</feature>
<dbReference type="RefSeq" id="WP_188668439.1">
    <property type="nucleotide sequence ID" value="NZ_BMJI01000014.1"/>
</dbReference>
<dbReference type="SUPFAM" id="SSF52218">
    <property type="entry name" value="Flavoproteins"/>
    <property type="match status" value="1"/>
</dbReference>
<organism evidence="6 7">
    <name type="scientific">Tersicoccus solisilvae</name>
    <dbReference type="NCBI Taxonomy" id="1882339"/>
    <lineage>
        <taxon>Bacteria</taxon>
        <taxon>Bacillati</taxon>
        <taxon>Actinomycetota</taxon>
        <taxon>Actinomycetes</taxon>
        <taxon>Micrococcales</taxon>
        <taxon>Micrococcaceae</taxon>
        <taxon>Tersicoccus</taxon>
    </lineage>
</organism>